<dbReference type="AlphaFoldDB" id="A0A3P5WFN8"/>
<dbReference type="PANTHER" id="PTHR43776:SF7">
    <property type="entry name" value="D,D-DIPEPTIDE TRANSPORT ATP-BINDING PROTEIN DDPF-RELATED"/>
    <property type="match status" value="1"/>
</dbReference>
<feature type="domain" description="ABC transporter" evidence="6">
    <location>
        <begin position="59"/>
        <end position="308"/>
    </location>
</feature>
<evidence type="ECO:0000256" key="2">
    <source>
        <dbReference type="ARBA" id="ARBA00005417"/>
    </source>
</evidence>
<evidence type="ECO:0000313" key="7">
    <source>
        <dbReference type="EMBL" id="VDC22363.1"/>
    </source>
</evidence>
<dbReference type="PANTHER" id="PTHR43776">
    <property type="entry name" value="TRANSPORT ATP-BINDING PROTEIN"/>
    <property type="match status" value="1"/>
</dbReference>
<dbReference type="Pfam" id="PF08352">
    <property type="entry name" value="oligo_HPY"/>
    <property type="match status" value="2"/>
</dbReference>
<dbReference type="GO" id="GO:0005886">
    <property type="term" value="C:plasma membrane"/>
    <property type="evidence" value="ECO:0007669"/>
    <property type="project" value="UniProtKB-SubCell"/>
</dbReference>
<gene>
    <name evidence="7" type="primary">gsiA_2</name>
    <name evidence="7" type="ORF">XINFAN_00764</name>
</gene>
<dbReference type="InterPro" id="IPR003439">
    <property type="entry name" value="ABC_transporter-like_ATP-bd"/>
</dbReference>
<dbReference type="CDD" id="cd03257">
    <property type="entry name" value="ABC_NikE_OppD_transporters"/>
    <property type="match status" value="1"/>
</dbReference>
<dbReference type="InterPro" id="IPR003593">
    <property type="entry name" value="AAA+_ATPase"/>
</dbReference>
<evidence type="ECO:0000256" key="3">
    <source>
        <dbReference type="ARBA" id="ARBA00022448"/>
    </source>
</evidence>
<dbReference type="PROSITE" id="PS50893">
    <property type="entry name" value="ABC_TRANSPORTER_2"/>
    <property type="match status" value="1"/>
</dbReference>
<evidence type="ECO:0000256" key="1">
    <source>
        <dbReference type="ARBA" id="ARBA00004417"/>
    </source>
</evidence>
<keyword evidence="4" id="KW-0547">Nucleotide-binding</keyword>
<dbReference type="Pfam" id="PF00005">
    <property type="entry name" value="ABC_tran"/>
    <property type="match status" value="1"/>
</dbReference>
<dbReference type="GO" id="GO:0016887">
    <property type="term" value="F:ATP hydrolysis activity"/>
    <property type="evidence" value="ECO:0007669"/>
    <property type="project" value="InterPro"/>
</dbReference>
<dbReference type="RefSeq" id="WP_354002124.1">
    <property type="nucleotide sequence ID" value="NZ_UXAW01000041.1"/>
</dbReference>
<sequence length="317" mass="34683">MVADIADRIVVMRQGEIVEQGPTAQILGDPQQEYTQKLIAAVPPLKPKPAARVSGAELITIRDLSKTYGGRRGLFAARTPAFTVSDRISMTIREGEIYGLVGESGSGKSTLGRMIVGLADPDSGEIRCGDQPVSRAAFLASKTLRRSIQMVFQDPYSSFNPRMKIGPALIAGSVAGGESRADAMRRARELVELVQLDQSALDRFPHEFSGGQRQRLGIARALMMQPRLLVADEAVSALDVSVQEQVIRLLLDIKARIGLSILFITHDLRVAGQICDRIGVLRKGVLVEENTAERILTEPTHDYTRMLLDSVPGRSWR</sequence>
<keyword evidence="8" id="KW-1185">Reference proteome</keyword>
<dbReference type="InterPro" id="IPR017871">
    <property type="entry name" value="ABC_transporter-like_CS"/>
</dbReference>
<keyword evidence="7" id="KW-0378">Hydrolase</keyword>
<name>A0A3P5WFN8_9RHOB</name>
<comment type="similarity">
    <text evidence="2">Belongs to the ABC transporter superfamily.</text>
</comment>
<keyword evidence="3" id="KW-0813">Transport</keyword>
<reference evidence="7 8" key="1">
    <citation type="submission" date="2018-11" db="EMBL/GenBank/DDBJ databases">
        <authorList>
            <person name="Criscuolo A."/>
        </authorList>
    </citation>
    <scope>NUCLEOTIDE SEQUENCE [LARGE SCALE GENOMIC DNA]</scope>
    <source>
        <strain evidence="7">ACIP111625</strain>
    </source>
</reference>
<evidence type="ECO:0000256" key="5">
    <source>
        <dbReference type="ARBA" id="ARBA00022840"/>
    </source>
</evidence>
<dbReference type="Proteomes" id="UP000277498">
    <property type="component" value="Unassembled WGS sequence"/>
</dbReference>
<dbReference type="GO" id="GO:0005524">
    <property type="term" value="F:ATP binding"/>
    <property type="evidence" value="ECO:0007669"/>
    <property type="project" value="UniProtKB-KW"/>
</dbReference>
<dbReference type="Gene3D" id="3.40.50.300">
    <property type="entry name" value="P-loop containing nucleotide triphosphate hydrolases"/>
    <property type="match status" value="2"/>
</dbReference>
<dbReference type="EMBL" id="UXAW01000041">
    <property type="protein sequence ID" value="VDC22363.1"/>
    <property type="molecule type" value="Genomic_DNA"/>
</dbReference>
<dbReference type="EC" id="3.6.3.-" evidence="7"/>
<dbReference type="SMART" id="SM00382">
    <property type="entry name" value="AAA"/>
    <property type="match status" value="1"/>
</dbReference>
<organism evidence="7 8">
    <name type="scientific">Pseudogemmobacter humi</name>
    <dbReference type="NCBI Taxonomy" id="2483812"/>
    <lineage>
        <taxon>Bacteria</taxon>
        <taxon>Pseudomonadati</taxon>
        <taxon>Pseudomonadota</taxon>
        <taxon>Alphaproteobacteria</taxon>
        <taxon>Rhodobacterales</taxon>
        <taxon>Paracoccaceae</taxon>
        <taxon>Pseudogemmobacter</taxon>
    </lineage>
</organism>
<evidence type="ECO:0000313" key="8">
    <source>
        <dbReference type="Proteomes" id="UP000277498"/>
    </source>
</evidence>
<accession>A0A3P5WFN8</accession>
<protein>
    <submittedName>
        <fullName evidence="7">Glutathione import ATP-binding protein GsiA</fullName>
        <ecNumber evidence="7">3.6.3.-</ecNumber>
    </submittedName>
</protein>
<dbReference type="InterPro" id="IPR050319">
    <property type="entry name" value="ABC_transp_ATP-bind"/>
</dbReference>
<evidence type="ECO:0000259" key="6">
    <source>
        <dbReference type="PROSITE" id="PS50893"/>
    </source>
</evidence>
<dbReference type="InterPro" id="IPR027417">
    <property type="entry name" value="P-loop_NTPase"/>
</dbReference>
<evidence type="ECO:0000256" key="4">
    <source>
        <dbReference type="ARBA" id="ARBA00022741"/>
    </source>
</evidence>
<keyword evidence="5 7" id="KW-0067">ATP-binding</keyword>
<dbReference type="InterPro" id="IPR013563">
    <property type="entry name" value="Oligopep_ABC_C"/>
</dbReference>
<dbReference type="GO" id="GO:0055085">
    <property type="term" value="P:transmembrane transport"/>
    <property type="evidence" value="ECO:0007669"/>
    <property type="project" value="UniProtKB-ARBA"/>
</dbReference>
<dbReference type="GO" id="GO:0015833">
    <property type="term" value="P:peptide transport"/>
    <property type="evidence" value="ECO:0007669"/>
    <property type="project" value="InterPro"/>
</dbReference>
<proteinExistence type="inferred from homology"/>
<dbReference type="SUPFAM" id="SSF52540">
    <property type="entry name" value="P-loop containing nucleoside triphosphate hydrolases"/>
    <property type="match status" value="2"/>
</dbReference>
<comment type="subcellular location">
    <subcellularLocation>
        <location evidence="1">Cell inner membrane</location>
        <topology evidence="1">Peripheral membrane protein</topology>
    </subcellularLocation>
</comment>
<dbReference type="PROSITE" id="PS00211">
    <property type="entry name" value="ABC_TRANSPORTER_1"/>
    <property type="match status" value="1"/>
</dbReference>